<dbReference type="EMBL" id="JAQIZT010000002">
    <property type="protein sequence ID" value="KAJ7006460.1"/>
    <property type="molecule type" value="Genomic_DNA"/>
</dbReference>
<evidence type="ECO:0000313" key="2">
    <source>
        <dbReference type="Proteomes" id="UP001164929"/>
    </source>
</evidence>
<dbReference type="Proteomes" id="UP001164929">
    <property type="component" value="Chromosome 2"/>
</dbReference>
<comment type="caution">
    <text evidence="1">The sequence shown here is derived from an EMBL/GenBank/DDBJ whole genome shotgun (WGS) entry which is preliminary data.</text>
</comment>
<name>A0AAD6RDP0_9ROSI</name>
<protein>
    <recommendedName>
        <fullName evidence="3">SnoaL-like domain-containing protein</fullName>
    </recommendedName>
</protein>
<keyword evidence="2" id="KW-1185">Reference proteome</keyword>
<evidence type="ECO:0000313" key="1">
    <source>
        <dbReference type="EMBL" id="KAJ7006460.1"/>
    </source>
</evidence>
<dbReference type="PANTHER" id="PTHR33698:SF1">
    <property type="entry name" value="NUCLEAR TRANSPORT FACTOR 2 (NTF2) FAMILY PROTEIN"/>
    <property type="match status" value="1"/>
</dbReference>
<gene>
    <name evidence="1" type="ORF">NC653_005726</name>
</gene>
<evidence type="ECO:0008006" key="3">
    <source>
        <dbReference type="Google" id="ProtNLM"/>
    </source>
</evidence>
<reference evidence="1" key="1">
    <citation type="journal article" date="2023" name="Mol. Ecol. Resour.">
        <title>Chromosome-level genome assembly of a triploid poplar Populus alba 'Berolinensis'.</title>
        <authorList>
            <person name="Chen S."/>
            <person name="Yu Y."/>
            <person name="Wang X."/>
            <person name="Wang S."/>
            <person name="Zhang T."/>
            <person name="Zhou Y."/>
            <person name="He R."/>
            <person name="Meng N."/>
            <person name="Wang Y."/>
            <person name="Liu W."/>
            <person name="Liu Z."/>
            <person name="Liu J."/>
            <person name="Guo Q."/>
            <person name="Huang H."/>
            <person name="Sederoff R.R."/>
            <person name="Wang G."/>
            <person name="Qu G."/>
            <person name="Chen S."/>
        </authorList>
    </citation>
    <scope>NUCLEOTIDE SEQUENCE</scope>
    <source>
        <strain evidence="1">SC-2020</strain>
    </source>
</reference>
<sequence length="305" mass="35008">MASMIHYNLGAGISLRKTLNSKFSAVQPNNIANARHLSNLVVTSNVHSPIPKFTFPQQSLATKRQLNVAAKNKEDHWKLRCGDCAPGFTSDSVDDIDILIHKFFYAINSRTDEQLLEDVLSSDCVFKDFIFQTAFDGEQSIIQFLRKVMMAMGPNIRFKMESGRKNELQAATAFLHLEWDNQVIPFTSFCTYFECEELDEKNLIRKITVVKEQGEGVDIDIDIMLKLLKAASTIFDMFPDQTRGKEKAAIEIERIIKMVLEIFGGYSKLFNSIWIHYLAVIYMQWQIQDIKFGSIVYYIIYRIVG</sequence>
<dbReference type="AlphaFoldDB" id="A0AAD6RDP0"/>
<dbReference type="Gene3D" id="3.10.450.50">
    <property type="match status" value="1"/>
</dbReference>
<organism evidence="1 2">
    <name type="scientific">Populus alba x Populus x berolinensis</name>
    <dbReference type="NCBI Taxonomy" id="444605"/>
    <lineage>
        <taxon>Eukaryota</taxon>
        <taxon>Viridiplantae</taxon>
        <taxon>Streptophyta</taxon>
        <taxon>Embryophyta</taxon>
        <taxon>Tracheophyta</taxon>
        <taxon>Spermatophyta</taxon>
        <taxon>Magnoliopsida</taxon>
        <taxon>eudicotyledons</taxon>
        <taxon>Gunneridae</taxon>
        <taxon>Pentapetalae</taxon>
        <taxon>rosids</taxon>
        <taxon>fabids</taxon>
        <taxon>Malpighiales</taxon>
        <taxon>Salicaceae</taxon>
        <taxon>Saliceae</taxon>
        <taxon>Populus</taxon>
    </lineage>
</organism>
<proteinExistence type="predicted"/>
<dbReference type="PANTHER" id="PTHR33698">
    <property type="entry name" value="NUCLEAR TRANSPORT FACTOR 2 (NTF2)-LIKE PROTEIN"/>
    <property type="match status" value="1"/>
</dbReference>
<accession>A0AAD6RDP0</accession>